<dbReference type="Proteomes" id="UP000265520">
    <property type="component" value="Unassembled WGS sequence"/>
</dbReference>
<accession>A0A392W7F8</accession>
<dbReference type="AlphaFoldDB" id="A0A392W7F8"/>
<comment type="caution">
    <text evidence="2">The sequence shown here is derived from an EMBL/GenBank/DDBJ whole genome shotgun (WGS) entry which is preliminary data.</text>
</comment>
<protein>
    <submittedName>
        <fullName evidence="2">Uncharacterized protein</fullName>
    </submittedName>
</protein>
<feature type="region of interest" description="Disordered" evidence="1">
    <location>
        <begin position="16"/>
        <end position="40"/>
    </location>
</feature>
<dbReference type="EMBL" id="LXQA011362053">
    <property type="protein sequence ID" value="MCI94640.1"/>
    <property type="molecule type" value="Genomic_DNA"/>
</dbReference>
<evidence type="ECO:0000313" key="2">
    <source>
        <dbReference type="EMBL" id="MCI94640.1"/>
    </source>
</evidence>
<sequence length="40" mass="4010">MSKTVGGASGFFASGEGFHASGENAQTQLGKLRVSAPQAQ</sequence>
<proteinExistence type="predicted"/>
<evidence type="ECO:0000256" key="1">
    <source>
        <dbReference type="SAM" id="MobiDB-lite"/>
    </source>
</evidence>
<reference evidence="2 3" key="1">
    <citation type="journal article" date="2018" name="Front. Plant Sci.">
        <title>Red Clover (Trifolium pratense) and Zigzag Clover (T. medium) - A Picture of Genomic Similarities and Differences.</title>
        <authorList>
            <person name="Dluhosova J."/>
            <person name="Istvanek J."/>
            <person name="Nedelnik J."/>
            <person name="Repkova J."/>
        </authorList>
    </citation>
    <scope>NUCLEOTIDE SEQUENCE [LARGE SCALE GENOMIC DNA]</scope>
    <source>
        <strain evidence="3">cv. 10/8</strain>
        <tissue evidence="2">Leaf</tissue>
    </source>
</reference>
<organism evidence="2 3">
    <name type="scientific">Trifolium medium</name>
    <dbReference type="NCBI Taxonomy" id="97028"/>
    <lineage>
        <taxon>Eukaryota</taxon>
        <taxon>Viridiplantae</taxon>
        <taxon>Streptophyta</taxon>
        <taxon>Embryophyta</taxon>
        <taxon>Tracheophyta</taxon>
        <taxon>Spermatophyta</taxon>
        <taxon>Magnoliopsida</taxon>
        <taxon>eudicotyledons</taxon>
        <taxon>Gunneridae</taxon>
        <taxon>Pentapetalae</taxon>
        <taxon>rosids</taxon>
        <taxon>fabids</taxon>
        <taxon>Fabales</taxon>
        <taxon>Fabaceae</taxon>
        <taxon>Papilionoideae</taxon>
        <taxon>50 kb inversion clade</taxon>
        <taxon>NPAAA clade</taxon>
        <taxon>Hologalegina</taxon>
        <taxon>IRL clade</taxon>
        <taxon>Trifolieae</taxon>
        <taxon>Trifolium</taxon>
    </lineage>
</organism>
<evidence type="ECO:0000313" key="3">
    <source>
        <dbReference type="Proteomes" id="UP000265520"/>
    </source>
</evidence>
<keyword evidence="3" id="KW-1185">Reference proteome</keyword>
<name>A0A392W7F8_9FABA</name>
<feature type="non-terminal residue" evidence="2">
    <location>
        <position position="40"/>
    </location>
</feature>